<gene>
    <name evidence="1" type="ORF">IE53DRAFT_334725</name>
</gene>
<reference evidence="1 2" key="1">
    <citation type="journal article" date="2018" name="Mol. Biol. Evol.">
        <title>Broad Genomic Sampling Reveals a Smut Pathogenic Ancestry of the Fungal Clade Ustilaginomycotina.</title>
        <authorList>
            <person name="Kijpornyongpan T."/>
            <person name="Mondo S.J."/>
            <person name="Barry K."/>
            <person name="Sandor L."/>
            <person name="Lee J."/>
            <person name="Lipzen A."/>
            <person name="Pangilinan J."/>
            <person name="LaButti K."/>
            <person name="Hainaut M."/>
            <person name="Henrissat B."/>
            <person name="Grigoriev I.V."/>
            <person name="Spatafora J.W."/>
            <person name="Aime M.C."/>
        </authorList>
    </citation>
    <scope>NUCLEOTIDE SEQUENCE [LARGE SCALE GENOMIC DNA]</scope>
    <source>
        <strain evidence="1 2">SA 807</strain>
    </source>
</reference>
<accession>A0ACD0NQ03</accession>
<sequence>MDSSASSSSSSSSKAKSKQPKKLTREQAHRRAQLAAAKQRAAATQKALSSSTTATTTPSNQRRKDKPPSKDKTISTRFRYASFNQRLANLHLAPTAISTSHQIAGLDNPNAPPPSSSSSSIHGSTSFSVALSTWRELNQSLAFQSLYSDLVHITHSLPQLLHHRETISHLLHSSLLDPSRWLAWDAALDLVPRLANDLGSEFIPIYPAALASALSVTTNATKAITGGDDRAAAALVEKAFQSAAWLFKAVSPLIISSSGDIGGDQLERAMSLDTDAAKDQEAEATQKDRLLETWTLVRPYLGWRPPPLPSTSAEDDMEVDHHQQQQDEIESGDDGDEGERNPEAIRDSSEAKRPPTARNNNVPRVAAHTRRFASEAFAHLLRKTKGRQLEAVCTFMLHDLSEWILIEQGDPRAARMGAKKVSSAFARGIAGVWAEACKSVDHRLHSRTPILLKALFVSSSTRSRPHDPRARLRVARLALTSLVHHSFAAHFSPVLELATKTVEQRLDAFKGAGQGGDAATAASELAESIEWLAACVGTRKGTRVPDESKAGLFSLLLRLSPVVDLPRTSSASSLPSSLVTLFVLSFPIGRIQDLIGSGIKLVDSLAPPTSADACERWPEFSALVEALADDSLNWAGFKQFVLPTVLRCTADALHCKADDDLSSTSKDHAIQLLARLQKAGQLDHLSSAPPSPSLTRWSTSVSAEVTRRLERLAEVLRSNGKRSSTAIEQLVPALSLVSLFPSAYKRSAATLRQLVKDLLSDESISSAEKAREDYGRTPFNGPMLLGSVLETLAVLEERATTSSSSACGGLLVETELLSKVTRICAWHRAALAGASRLAQAASSNQQEIRIPSILELEPSLSKVVMSADPLLRTASLELLEMAERYHGNVTAPHEDDIPVGLFSRLLEVERTALAVETVRDRNVRLRAVARELARTSITRSKDDEERAARDRMAIRYMVSSFKINLRPIWGESIKSIAEVAGSSKLSDDVWKVAFGELRDEGEEASTGEALVVPSAWIKAGGGLEQHERDEDLDEDDSEKEADASAPATPGDGKDVDMEDKDDDESDEKQFSDPQLLGRRNMIRACISMARGGQGTVSQTASNAIKAQKPDCRLDLTNYRAQILKLFGEVASLAERHNAEFVELFWQRAGPKGEDRCHSAADDDEGGQEEGDEDEEVEEEEDTVQGDGGGTSVHRLNRKERQAQLCSYLEVFSKFKNPKAMSRSDELHAYFLTLCAAAELSIQKLALDCIATWKSQNIIPYTQKLKDLLDTARFRDALTTFDVSAASETIQPGHRGEFMDLLIRILYGLMVSKRGSRTAGAGQAARKSAILVALAEAKVEELKTLVDLMLVRFKDQLPSFDTKTGDMILAAQKSGCSTRRQNGFLSLLGDTLKYMGAALQPYWSDLVGVTINLTHHAHLSVLESSASAVGTSVSAATAPARSIRQAGYKRITDFFRKPSTFEWSPFLTTLFGSLISPRLPALRVESTQSPSAFMELLHVWASKPETIRLLAAFDGSLLTNLYACLAVTSVKPPVVSRILDIVERIIAVVGFESQGGSDVSVPCLAGISSTRPLVDLLVAPYVSDFLSCVSPLVHRSTTASGAAGNAMGRDELLRREIALLSSLAPFVTSSEDSTHLLELLSPMMRKNNRLVSERTKSELLQIFRHLLLLTPEFRDAKSDMFVKHFELFSSMFAGLRSNVARTSLVDAFAQFVEVDPSLARVCDWSREINSFSTKRIDEPDFDRRLDAFDKINAEGDQAVTLSASEWVPMVNNMLFFIQDAEELAFRSNAGTALRKFVMAVAKVDEDAAAATTAEGSQGQQLRSLFSRTVYPGLKKGLRAKSELVRREILMVISTAVEHLGSLASLDEMRGLLAGGDEEASFFNNVHHIQIHRRARAIRRLGDEAEKGSLRSKTISEVFAPLLGHFLVAGNVELNDHNLVNESISCLAKMSRQLQWGAYNALLWRYLKMANEKTEGEKVFVRTAMAILDSFHFAMEDPTVVVVEGDMEEAGAIEDDEIEAGVQDARSEGPREAGDVEVDLVSGEERESAEVLAARNIRIIDAVTGRLLPRLMGYLEQKDETEDAIRLPIAVGVVRVVQCLPDGPRATHISKLLAALANVLRSKSQETRDMARETISKVAISLGPSHFPEILRELRRALQRGPQLAVLAYTVHALLVHTMTTGPEPVTSIRDGVKDIVHVATEDIFGHTGEDRISIGNKTKAKEVKQSKSMDTFEQLSKIVVPGKMSELLQPLRDILQQTEAPKTVQQVEDCLKRIASGISSNKQFDSHSFLILCHTLIKRDAAFLQPRKPVATAKGKDSAGGVGPKYNYAVLLKRKDVEQSSAGAKDHYSRNAHKFVAFGLDLLLTALRRARFDFSDPSVLAKLQPMVVVVGDTLYAAETSVVNLGLKATAGIVKCPVPSVEKGLPVFIKQILSIVRRAGGSAQSEIVQTALKTLGTILRDCPSAEMKEEQLVQLLKLILPDLEEPVVQSTLFGLLRAIVGRRFVVPEIYDVMDKVAEMMVTNQSSQVRELCRSTFLQFLLDYPQGKGRLKNQLSFLANNLSYVHESGRLSVLELMGAILNKFNDDLLQEHAELFFVALSMLLANDDSVKCREKGAQLLGLLFGVTRRDQMEKMLKMAEAWTLQGRAKPQLCRVGVQVLGILLESGEQNQQEGGWMQEWAVRTLEMLGQILKDCADHLEMLEGSRDDFGFGIDDLGGEEGDAELDWQLAYQAIVTVSKLERGWQSDARISSLLSPVRVSEEGGATRMVLLSSVRRLLLFPHKWVRLASSRLVGSLLSRQSQPVIPLEESGEEDEEEPLLGFKSMVDMSKKLCLQLKSPLLDDELGIQVVKNLVFVAKCFALVPAKGMEEEEEEEENEEEEEEMDEGDKIKENPLAWLFSKLSHQARSSSVKPPIGSGLSAENRWSVQPASILRWFAALASQLDVERVNIFLPHILIPIIRLLMDDGSGVKDPQMGESAMRPILIFVQEHELNESNLASFPHPFLPLLTR</sequence>
<dbReference type="EMBL" id="KZ820321">
    <property type="protein sequence ID" value="PWN47862.1"/>
    <property type="molecule type" value="Genomic_DNA"/>
</dbReference>
<evidence type="ECO:0000313" key="2">
    <source>
        <dbReference type="Proteomes" id="UP000245626"/>
    </source>
</evidence>
<organism evidence="1 2">
    <name type="scientific">Violaceomyces palustris</name>
    <dbReference type="NCBI Taxonomy" id="1673888"/>
    <lineage>
        <taxon>Eukaryota</taxon>
        <taxon>Fungi</taxon>
        <taxon>Dikarya</taxon>
        <taxon>Basidiomycota</taxon>
        <taxon>Ustilaginomycotina</taxon>
        <taxon>Ustilaginomycetes</taxon>
        <taxon>Violaceomycetales</taxon>
        <taxon>Violaceomycetaceae</taxon>
        <taxon>Violaceomyces</taxon>
    </lineage>
</organism>
<name>A0ACD0NQ03_9BASI</name>
<proteinExistence type="predicted"/>
<dbReference type="Proteomes" id="UP000245626">
    <property type="component" value="Unassembled WGS sequence"/>
</dbReference>
<evidence type="ECO:0000313" key="1">
    <source>
        <dbReference type="EMBL" id="PWN47862.1"/>
    </source>
</evidence>
<protein>
    <submittedName>
        <fullName evidence="1">Uncharacterized protein</fullName>
    </submittedName>
</protein>
<keyword evidence="2" id="KW-1185">Reference proteome</keyword>